<dbReference type="GO" id="GO:0003688">
    <property type="term" value="F:DNA replication origin binding"/>
    <property type="evidence" value="ECO:0007669"/>
    <property type="project" value="InterPro"/>
</dbReference>
<dbReference type="SUPFAM" id="SSF46689">
    <property type="entry name" value="Homeodomain-like"/>
    <property type="match status" value="1"/>
</dbReference>
<dbReference type="InterPro" id="IPR013159">
    <property type="entry name" value="DnaA_C"/>
</dbReference>
<dbReference type="PROSITE" id="PS01008">
    <property type="entry name" value="DNAA"/>
    <property type="match status" value="1"/>
</dbReference>
<dbReference type="SUPFAM" id="SSF48295">
    <property type="entry name" value="TrpR-like"/>
    <property type="match status" value="1"/>
</dbReference>
<feature type="region of interest" description="Disordered" evidence="1">
    <location>
        <begin position="1"/>
        <end position="30"/>
    </location>
</feature>
<feature type="domain" description="Chromosomal replication initiator DnaA C-terminal" evidence="2">
    <location>
        <begin position="79"/>
        <end position="148"/>
    </location>
</feature>
<evidence type="ECO:0000313" key="3">
    <source>
        <dbReference type="EMBL" id="PYE89620.1"/>
    </source>
</evidence>
<evidence type="ECO:0000313" key="4">
    <source>
        <dbReference type="Proteomes" id="UP000247454"/>
    </source>
</evidence>
<evidence type="ECO:0000259" key="2">
    <source>
        <dbReference type="SMART" id="SM00760"/>
    </source>
</evidence>
<dbReference type="EMBL" id="QJTF01000003">
    <property type="protein sequence ID" value="PYE89620.1"/>
    <property type="molecule type" value="Genomic_DNA"/>
</dbReference>
<dbReference type="InterPro" id="IPR010921">
    <property type="entry name" value="Trp_repressor/repl_initiator"/>
</dbReference>
<name>A0A318TJZ9_9HYPH</name>
<dbReference type="AlphaFoldDB" id="A0A318TJZ9"/>
<reference evidence="3 4" key="1">
    <citation type="submission" date="2018-06" db="EMBL/GenBank/DDBJ databases">
        <title>Genomic Encyclopedia of Type Strains, Phase III (KMG-III): the genomes of soil and plant-associated and newly described type strains.</title>
        <authorList>
            <person name="Whitman W."/>
        </authorList>
    </citation>
    <scope>NUCLEOTIDE SEQUENCE [LARGE SCALE GENOMIC DNA]</scope>
    <source>
        <strain evidence="3 4">ORS 1419</strain>
    </source>
</reference>
<dbReference type="GO" id="GO:0006275">
    <property type="term" value="P:regulation of DNA replication"/>
    <property type="evidence" value="ECO:0007669"/>
    <property type="project" value="InterPro"/>
</dbReference>
<dbReference type="RefSeq" id="WP_110749071.1">
    <property type="nucleotide sequence ID" value="NZ_QJTF01000003.1"/>
</dbReference>
<dbReference type="GO" id="GO:0005524">
    <property type="term" value="F:ATP binding"/>
    <property type="evidence" value="ECO:0007669"/>
    <property type="project" value="InterPro"/>
</dbReference>
<comment type="caution">
    <text evidence="3">The sequence shown here is derived from an EMBL/GenBank/DDBJ whole genome shotgun (WGS) entry which is preliminary data.</text>
</comment>
<accession>A0A318TJZ9</accession>
<evidence type="ECO:0000256" key="1">
    <source>
        <dbReference type="SAM" id="MobiDB-lite"/>
    </source>
</evidence>
<proteinExistence type="predicted"/>
<organism evidence="3 4">
    <name type="scientific">Phyllobacterium leguminum</name>
    <dbReference type="NCBI Taxonomy" id="314237"/>
    <lineage>
        <taxon>Bacteria</taxon>
        <taxon>Pseudomonadati</taxon>
        <taxon>Pseudomonadota</taxon>
        <taxon>Alphaproteobacteria</taxon>
        <taxon>Hyphomicrobiales</taxon>
        <taxon>Phyllobacteriaceae</taxon>
        <taxon>Phyllobacterium</taxon>
    </lineage>
</organism>
<dbReference type="Gene3D" id="1.10.1750.10">
    <property type="match status" value="1"/>
</dbReference>
<keyword evidence="4" id="KW-1185">Reference proteome</keyword>
<sequence>MIIASSYRHTEQNPRYQQAVREQQRRDRERREAQAIKLLPKTIEIKPIEPTAKQSREEAQSEAVARTKARWGAAAPVDTVPAIIARVAHRHGFTYDDIIEQSRVKKLVAARFEAMAAVRTAKPLMSVPEIAKWFKRDHTTVINALQKMGFKICGAERPAYDRDMVIRMHGFGWTTAEISRRLRCSEGTIRRMLREVAQ</sequence>
<dbReference type="GO" id="GO:0006270">
    <property type="term" value="P:DNA replication initiation"/>
    <property type="evidence" value="ECO:0007669"/>
    <property type="project" value="InterPro"/>
</dbReference>
<gene>
    <name evidence="3" type="ORF">C7477_103128</name>
</gene>
<dbReference type="SMART" id="SM00760">
    <property type="entry name" value="Bac_DnaA_C"/>
    <property type="match status" value="1"/>
</dbReference>
<dbReference type="Pfam" id="PF08299">
    <property type="entry name" value="Bac_DnaA_C"/>
    <property type="match status" value="1"/>
</dbReference>
<dbReference type="InterPro" id="IPR018312">
    <property type="entry name" value="Chromosome_initiator_DnaA_CS"/>
</dbReference>
<dbReference type="InterPro" id="IPR009057">
    <property type="entry name" value="Homeodomain-like_sf"/>
</dbReference>
<protein>
    <submittedName>
        <fullName evidence="3">DnaA-like protein</fullName>
    </submittedName>
</protein>
<dbReference type="Proteomes" id="UP000247454">
    <property type="component" value="Unassembled WGS sequence"/>
</dbReference>